<accession>A0A2J6T7D0</accession>
<dbReference type="RefSeq" id="XP_024735834.1">
    <property type="nucleotide sequence ID" value="XM_024880406.1"/>
</dbReference>
<evidence type="ECO:0000313" key="2">
    <source>
        <dbReference type="Proteomes" id="UP000235371"/>
    </source>
</evidence>
<reference evidence="1 2" key="1">
    <citation type="submission" date="2016-04" db="EMBL/GenBank/DDBJ databases">
        <title>A degradative enzymes factory behind the ericoid mycorrhizal symbiosis.</title>
        <authorList>
            <consortium name="DOE Joint Genome Institute"/>
            <person name="Martino E."/>
            <person name="Morin E."/>
            <person name="Grelet G."/>
            <person name="Kuo A."/>
            <person name="Kohler A."/>
            <person name="Daghino S."/>
            <person name="Barry K."/>
            <person name="Choi C."/>
            <person name="Cichocki N."/>
            <person name="Clum A."/>
            <person name="Copeland A."/>
            <person name="Hainaut M."/>
            <person name="Haridas S."/>
            <person name="Labutti K."/>
            <person name="Lindquist E."/>
            <person name="Lipzen A."/>
            <person name="Khouja H.-R."/>
            <person name="Murat C."/>
            <person name="Ohm R."/>
            <person name="Olson A."/>
            <person name="Spatafora J."/>
            <person name="Veneault-Fourrey C."/>
            <person name="Henrissat B."/>
            <person name="Grigoriev I."/>
            <person name="Martin F."/>
            <person name="Perotto S."/>
        </authorList>
    </citation>
    <scope>NUCLEOTIDE SEQUENCE [LARGE SCALE GENOMIC DNA]</scope>
    <source>
        <strain evidence="1 2">E</strain>
    </source>
</reference>
<dbReference type="OrthoDB" id="3504114at2759"/>
<dbReference type="GeneID" id="36588483"/>
<dbReference type="AlphaFoldDB" id="A0A2J6T7D0"/>
<dbReference type="InParanoid" id="A0A2J6T7D0"/>
<dbReference type="EMBL" id="KZ613817">
    <property type="protein sequence ID" value="PMD58930.1"/>
    <property type="molecule type" value="Genomic_DNA"/>
</dbReference>
<evidence type="ECO:0000313" key="1">
    <source>
        <dbReference type="EMBL" id="PMD58930.1"/>
    </source>
</evidence>
<proteinExistence type="predicted"/>
<dbReference type="Proteomes" id="UP000235371">
    <property type="component" value="Unassembled WGS sequence"/>
</dbReference>
<name>A0A2J6T7D0_9HELO</name>
<protein>
    <recommendedName>
        <fullName evidence="3">Winged helix-turn helix domain-containing protein</fullName>
    </recommendedName>
</protein>
<organism evidence="1 2">
    <name type="scientific">Hyaloscypha bicolor E</name>
    <dbReference type="NCBI Taxonomy" id="1095630"/>
    <lineage>
        <taxon>Eukaryota</taxon>
        <taxon>Fungi</taxon>
        <taxon>Dikarya</taxon>
        <taxon>Ascomycota</taxon>
        <taxon>Pezizomycotina</taxon>
        <taxon>Leotiomycetes</taxon>
        <taxon>Helotiales</taxon>
        <taxon>Hyaloscyphaceae</taxon>
        <taxon>Hyaloscypha</taxon>
        <taxon>Hyaloscypha bicolor</taxon>
    </lineage>
</organism>
<sequence>MEEAEEIIDFLNKEFGIKPHQTTISRLLKRLEIIYKKIKAYNDSRFWRADQIITVDESAFNKYTGYRKYG</sequence>
<gene>
    <name evidence="1" type="ORF">K444DRAFT_613727</name>
</gene>
<evidence type="ECO:0008006" key="3">
    <source>
        <dbReference type="Google" id="ProtNLM"/>
    </source>
</evidence>
<keyword evidence="2" id="KW-1185">Reference proteome</keyword>